<feature type="transmembrane region" description="Helical" evidence="1">
    <location>
        <begin position="519"/>
        <end position="537"/>
    </location>
</feature>
<name>A0A7S2SPE2_9STRA</name>
<feature type="transmembrane region" description="Helical" evidence="1">
    <location>
        <begin position="546"/>
        <end position="565"/>
    </location>
</feature>
<sequence length="813" mass="91753">MGFSPVVVNIVGDNVSIVALIVLVFVRRDHAQSNVGQQSQLYLSNMFLAFVGIGAGLAAVNLFVQSTVSMLMVTFVYTVYGFTMMSTSDNRKLPFMFALVISQMIMQRGYSLYHFSGLSSAQASAKTSIYAKELVFAVTLPICVLMIGALVIFPWSAARTTRDLQCKLLRQVGESLRVLNSVCNPVSLENQEENIDFKEYLNHLEEEMNGGRRELRKTLYPTRCETRWRLNGEGRQWEELFMKFRKLPKQVFSLAISIGLAKAQCDSFDWDFIKEKHPIQEKIDFLVKSICDYCETLADHLEAKSGPGLSRLDKLKTIKRETDRLSQMVKIDISALRENATNQDTAAITHYVVMLRRLPGILNGIELTASDLLDETSRTQWSFVDWPTTLAFNMFGMFPSPLERQAATATFAKNAKKQSNFWVRAGDAFYGTVATDGFLVALKAGFSTVVFVLPGYFESSVAVFSSTSMLLGMRSLQSVLRQLYLGACLKRFKFRSLGGIFAYIYTVIAWNIAQGGVGTSGWSLALLALPGIFLFMWNKEKHFAKLYIGYSIVKNYIIIASQQYFSPGEQSIYVNGGWVTVWIVAGSLLGVVFCTLVLIVSAKRRIRMLLAECFQEYVHILEGAYHTNFIEPAYIFEHQPLISNSEDFMTFMFHVKIKPLLKVASEEVGVGEPLAWYKKVVNDSASIHHELWQLNNVCQWSQNSESLEEQKAGYEMLCRFVGPSLFMASAALQRNDSFTIFRPKGTCPEMKSIFFNRSNDWLDTPEGIEILNTHLLLKRAFINISASLEAVFEEIEQMVGLPQYRDPDSKKSS</sequence>
<accession>A0A7S2SPE2</accession>
<feature type="transmembrane region" description="Helical" evidence="1">
    <location>
        <begin position="47"/>
        <end position="73"/>
    </location>
</feature>
<feature type="transmembrane region" description="Helical" evidence="1">
    <location>
        <begin position="449"/>
        <end position="473"/>
    </location>
</feature>
<dbReference type="AlphaFoldDB" id="A0A7S2SPE2"/>
<feature type="transmembrane region" description="Helical" evidence="1">
    <location>
        <begin position="134"/>
        <end position="157"/>
    </location>
</feature>
<keyword evidence="1" id="KW-0472">Membrane</keyword>
<organism evidence="2">
    <name type="scientific">Mucochytrium quahogii</name>
    <dbReference type="NCBI Taxonomy" id="96639"/>
    <lineage>
        <taxon>Eukaryota</taxon>
        <taxon>Sar</taxon>
        <taxon>Stramenopiles</taxon>
        <taxon>Bigyra</taxon>
        <taxon>Labyrinthulomycetes</taxon>
        <taxon>Thraustochytrida</taxon>
        <taxon>Thraustochytriidae</taxon>
        <taxon>Mucochytrium</taxon>
    </lineage>
</organism>
<proteinExistence type="predicted"/>
<reference evidence="2" key="1">
    <citation type="submission" date="2021-01" db="EMBL/GenBank/DDBJ databases">
        <authorList>
            <person name="Corre E."/>
            <person name="Pelletier E."/>
            <person name="Niang G."/>
            <person name="Scheremetjew M."/>
            <person name="Finn R."/>
            <person name="Kale V."/>
            <person name="Holt S."/>
            <person name="Cochrane G."/>
            <person name="Meng A."/>
            <person name="Brown T."/>
            <person name="Cohen L."/>
        </authorList>
    </citation>
    <scope>NUCLEOTIDE SEQUENCE</scope>
    <source>
        <strain evidence="2">NY070348D</strain>
    </source>
</reference>
<keyword evidence="1" id="KW-1133">Transmembrane helix</keyword>
<dbReference type="EMBL" id="HBHK01024827">
    <property type="protein sequence ID" value="CAD9704155.1"/>
    <property type="molecule type" value="Transcribed_RNA"/>
</dbReference>
<feature type="transmembrane region" description="Helical" evidence="1">
    <location>
        <begin position="577"/>
        <end position="600"/>
    </location>
</feature>
<evidence type="ECO:0000256" key="1">
    <source>
        <dbReference type="SAM" id="Phobius"/>
    </source>
</evidence>
<feature type="transmembrane region" description="Helical" evidence="1">
    <location>
        <begin position="494"/>
        <end position="513"/>
    </location>
</feature>
<gene>
    <name evidence="2" type="ORF">QSP1433_LOCUS15593</name>
</gene>
<feature type="transmembrane region" description="Helical" evidence="1">
    <location>
        <begin position="6"/>
        <end position="26"/>
    </location>
</feature>
<keyword evidence="1" id="KW-0812">Transmembrane</keyword>
<evidence type="ECO:0000313" key="2">
    <source>
        <dbReference type="EMBL" id="CAD9704155.1"/>
    </source>
</evidence>
<protein>
    <submittedName>
        <fullName evidence="2">Uncharacterized protein</fullName>
    </submittedName>
</protein>